<dbReference type="InterPro" id="IPR015797">
    <property type="entry name" value="NUDIX_hydrolase-like_dom_sf"/>
</dbReference>
<evidence type="ECO:0000313" key="6">
    <source>
        <dbReference type="EMBL" id="UXY14052.1"/>
    </source>
</evidence>
<evidence type="ECO:0000313" key="7">
    <source>
        <dbReference type="Proteomes" id="UP001061302"/>
    </source>
</evidence>
<evidence type="ECO:0000256" key="4">
    <source>
        <dbReference type="ARBA" id="ARBA00022801"/>
    </source>
</evidence>
<keyword evidence="2" id="KW-0808">Transferase</keyword>
<name>A0ABY6DIA1_9NEIS</name>
<dbReference type="RefSeq" id="WP_263123351.1">
    <property type="nucleotide sequence ID" value="NZ_CP106753.1"/>
</dbReference>
<comment type="cofactor">
    <cofactor evidence="1">
        <name>Mg(2+)</name>
        <dbReference type="ChEBI" id="CHEBI:18420"/>
    </cofactor>
</comment>
<dbReference type="GO" id="GO:0016779">
    <property type="term" value="F:nucleotidyltransferase activity"/>
    <property type="evidence" value="ECO:0007669"/>
    <property type="project" value="UniProtKB-KW"/>
</dbReference>
<evidence type="ECO:0000256" key="2">
    <source>
        <dbReference type="ARBA" id="ARBA00022679"/>
    </source>
</evidence>
<feature type="domain" description="Nudix hydrolase" evidence="5">
    <location>
        <begin position="201"/>
        <end position="337"/>
    </location>
</feature>
<reference evidence="6" key="1">
    <citation type="submission" date="2022-10" db="EMBL/GenBank/DDBJ databases">
        <title>Chitiniphilus purpureus sp. nov., a novel chitin-degrading bacterium isolated from crawfish pond sediment.</title>
        <authorList>
            <person name="Li K."/>
        </authorList>
    </citation>
    <scope>NUCLEOTIDE SEQUENCE</scope>
    <source>
        <strain evidence="6">CD1</strain>
    </source>
</reference>
<dbReference type="InterPro" id="IPR014729">
    <property type="entry name" value="Rossmann-like_a/b/a_fold"/>
</dbReference>
<dbReference type="SUPFAM" id="SSF55811">
    <property type="entry name" value="Nudix"/>
    <property type="match status" value="1"/>
</dbReference>
<dbReference type="InterPro" id="IPR004821">
    <property type="entry name" value="Cyt_trans-like"/>
</dbReference>
<dbReference type="InterPro" id="IPR000086">
    <property type="entry name" value="NUDIX_hydrolase_dom"/>
</dbReference>
<dbReference type="PANTHER" id="PTHR21342:SF0">
    <property type="entry name" value="BIFUNCTIONAL NMN ADENYLYLTRANSFERASE_NUDIX HYDROLASE"/>
    <property type="match status" value="1"/>
</dbReference>
<dbReference type="SUPFAM" id="SSF52374">
    <property type="entry name" value="Nucleotidylyl transferase"/>
    <property type="match status" value="1"/>
</dbReference>
<dbReference type="Proteomes" id="UP001061302">
    <property type="component" value="Chromosome"/>
</dbReference>
<sequence>MATDFDVLVYIGRFQPFHASHLQMVLRALERTRRLMLVLGSTPAPRSVRNPFSFAERRAMIEAAVAEAAPQRVADLRFVPVRDYYDSVRWAAAVRRTVADNVAPGERVGLFGHVKDDTSAYLRDFPDWPFVAAGNFGGLSATPLREAWLEGRDDGWRAHVPPSTARLLDAFRTEPAFAVLQAEARYLGWHRAQWADAPYPPVFVTVDALVRCCEHVLLIRRGGQPGVGTWALPGGFLDQHERVAQAVLRELTEETRLDVPIETLVGAQAGSALFDHPQRSARGRTLTHAFYFDLPLPALPAIAAADDAAAAQWVPSAELAQMEAELFEDHFMILDHFLHLLPCR</sequence>
<dbReference type="PROSITE" id="PS51462">
    <property type="entry name" value="NUDIX"/>
    <property type="match status" value="1"/>
</dbReference>
<accession>A0ABY6DIA1</accession>
<proteinExistence type="predicted"/>
<dbReference type="EMBL" id="CP106753">
    <property type="protein sequence ID" value="UXY14052.1"/>
    <property type="molecule type" value="Genomic_DNA"/>
</dbReference>
<evidence type="ECO:0000256" key="1">
    <source>
        <dbReference type="ARBA" id="ARBA00001946"/>
    </source>
</evidence>
<gene>
    <name evidence="6" type="ORF">N8I74_12040</name>
</gene>
<evidence type="ECO:0000259" key="5">
    <source>
        <dbReference type="PROSITE" id="PS51462"/>
    </source>
</evidence>
<dbReference type="Gene3D" id="3.90.79.10">
    <property type="entry name" value="Nucleoside Triphosphate Pyrophosphohydrolase"/>
    <property type="match status" value="1"/>
</dbReference>
<dbReference type="InterPro" id="IPR020084">
    <property type="entry name" value="NUDIX_hydrolase_CS"/>
</dbReference>
<dbReference type="Gene3D" id="3.40.50.620">
    <property type="entry name" value="HUPs"/>
    <property type="match status" value="1"/>
</dbReference>
<keyword evidence="4" id="KW-0378">Hydrolase</keyword>
<evidence type="ECO:0000256" key="3">
    <source>
        <dbReference type="ARBA" id="ARBA00022695"/>
    </source>
</evidence>
<dbReference type="PROSITE" id="PS00893">
    <property type="entry name" value="NUDIX_BOX"/>
    <property type="match status" value="1"/>
</dbReference>
<keyword evidence="3 6" id="KW-0548">Nucleotidyltransferase</keyword>
<dbReference type="PANTHER" id="PTHR21342">
    <property type="entry name" value="PHOSPHOPANTETHEINE ADENYLYLTRANSFERASE"/>
    <property type="match status" value="1"/>
</dbReference>
<protein>
    <submittedName>
        <fullName evidence="6">Bifunctional nicotinamide-nucleotide adenylyltransferase/Nudix hydroxylase</fullName>
    </submittedName>
</protein>
<organism evidence="6 7">
    <name type="scientific">Chitiniphilus purpureus</name>
    <dbReference type="NCBI Taxonomy" id="2981137"/>
    <lineage>
        <taxon>Bacteria</taxon>
        <taxon>Pseudomonadati</taxon>
        <taxon>Pseudomonadota</taxon>
        <taxon>Betaproteobacteria</taxon>
        <taxon>Neisseriales</taxon>
        <taxon>Chitinibacteraceae</taxon>
        <taxon>Chitiniphilus</taxon>
    </lineage>
</organism>
<dbReference type="Pfam" id="PF01467">
    <property type="entry name" value="CTP_transf_like"/>
    <property type="match status" value="1"/>
</dbReference>
<keyword evidence="7" id="KW-1185">Reference proteome</keyword>
<dbReference type="Pfam" id="PF00293">
    <property type="entry name" value="NUDIX"/>
    <property type="match status" value="1"/>
</dbReference>
<dbReference type="CDD" id="cd18873">
    <property type="entry name" value="NUDIX_NadM_like"/>
    <property type="match status" value="1"/>
</dbReference>